<dbReference type="Gene3D" id="3.30.1360.40">
    <property type="match status" value="1"/>
</dbReference>
<feature type="compositionally biased region" description="Low complexity" evidence="6">
    <location>
        <begin position="31"/>
        <end position="50"/>
    </location>
</feature>
<dbReference type="eggNOG" id="KOG4759">
    <property type="taxonomic scope" value="Eukaryota"/>
</dbReference>
<keyword evidence="3" id="KW-0648">Protein biosynthesis</keyword>
<dbReference type="PANTHER" id="PTHR20982:SF3">
    <property type="entry name" value="MITOCHONDRIAL RIBOSOME RECYCLING FACTOR PSEUDO 1"/>
    <property type="match status" value="1"/>
</dbReference>
<gene>
    <name evidence="8" type="primary">TPHA0D01810</name>
    <name evidence="8" type="ordered locus">TPHA_0D01810</name>
</gene>
<dbReference type="InterPro" id="IPR036191">
    <property type="entry name" value="RRF_sf"/>
</dbReference>
<dbReference type="PANTHER" id="PTHR20982">
    <property type="entry name" value="RIBOSOME RECYCLING FACTOR"/>
    <property type="match status" value="1"/>
</dbReference>
<comment type="similarity">
    <text evidence="1">Belongs to the RRF family.</text>
</comment>
<dbReference type="GO" id="GO:0005739">
    <property type="term" value="C:mitochondrion"/>
    <property type="evidence" value="ECO:0007669"/>
    <property type="project" value="EnsemblFungi"/>
</dbReference>
<dbReference type="OMA" id="PNNDQQL"/>
<sequence>MLSKRLLNLTSGSNRFFFSSSLVLKKQSKVNNKSNSNNKNNDKTNNNTDTEGTIDPFIYLKDANERFKATVEAHGKKLNEMKQGKANPSIFNNLVLADGSKFLDVASTTLKGKNSLIVTVFDPNNTKNVISTIMAAGLNLNPEKDANNDQLLKVLLPPPTTESRLQLCKEMKQVFENYKNSQSKQSLGFIRGEVLKQLKGFDKKNDSVRKVLQDLDKTHKEFTTKLQEQLKQAEKSLLS</sequence>
<proteinExistence type="inferred from homology"/>
<accession>G8BSJ9</accession>
<dbReference type="OrthoDB" id="407355at2759"/>
<dbReference type="GO" id="GO:0032543">
    <property type="term" value="P:mitochondrial translation"/>
    <property type="evidence" value="ECO:0007669"/>
    <property type="project" value="EnsemblFungi"/>
</dbReference>
<evidence type="ECO:0000259" key="7">
    <source>
        <dbReference type="Pfam" id="PF01765"/>
    </source>
</evidence>
<evidence type="ECO:0000256" key="3">
    <source>
        <dbReference type="ARBA" id="ARBA00022917"/>
    </source>
</evidence>
<evidence type="ECO:0000313" key="9">
    <source>
        <dbReference type="Proteomes" id="UP000005666"/>
    </source>
</evidence>
<feature type="domain" description="Ribosome recycling factor" evidence="7">
    <location>
        <begin position="76"/>
        <end position="238"/>
    </location>
</feature>
<dbReference type="Pfam" id="PF01765">
    <property type="entry name" value="RRF"/>
    <property type="match status" value="1"/>
</dbReference>
<dbReference type="InterPro" id="IPR023584">
    <property type="entry name" value="Ribosome_recyc_fac_dom"/>
</dbReference>
<organism evidence="8 9">
    <name type="scientific">Tetrapisispora phaffii (strain ATCC 24235 / CBS 4417 / NBRC 1672 / NRRL Y-8282 / UCD 70-5)</name>
    <name type="common">Yeast</name>
    <name type="synonym">Fabospora phaffii</name>
    <dbReference type="NCBI Taxonomy" id="1071381"/>
    <lineage>
        <taxon>Eukaryota</taxon>
        <taxon>Fungi</taxon>
        <taxon>Dikarya</taxon>
        <taxon>Ascomycota</taxon>
        <taxon>Saccharomycotina</taxon>
        <taxon>Saccharomycetes</taxon>
        <taxon>Saccharomycetales</taxon>
        <taxon>Saccharomycetaceae</taxon>
        <taxon>Tetrapisispora</taxon>
    </lineage>
</organism>
<dbReference type="RefSeq" id="XP_003685254.1">
    <property type="nucleotide sequence ID" value="XM_003685206.1"/>
</dbReference>
<dbReference type="GO" id="GO:0043023">
    <property type="term" value="F:ribosomal large subunit binding"/>
    <property type="evidence" value="ECO:0007669"/>
    <property type="project" value="TreeGrafter"/>
</dbReference>
<evidence type="ECO:0000256" key="2">
    <source>
        <dbReference type="ARBA" id="ARBA00020581"/>
    </source>
</evidence>
<reference evidence="8 9" key="1">
    <citation type="journal article" date="2011" name="Proc. Natl. Acad. Sci. U.S.A.">
        <title>Evolutionary erosion of yeast sex chromosomes by mating-type switching accidents.</title>
        <authorList>
            <person name="Gordon J.L."/>
            <person name="Armisen D."/>
            <person name="Proux-Wera E."/>
            <person name="Oheigeartaigh S.S."/>
            <person name="Byrne K.P."/>
            <person name="Wolfe K.H."/>
        </authorList>
    </citation>
    <scope>NUCLEOTIDE SEQUENCE [LARGE SCALE GENOMIC DNA]</scope>
    <source>
        <strain evidence="9">ATCC 24235 / CBS 4417 / NBRC 1672 / NRRL Y-8282 / UCD 70-5</strain>
    </source>
</reference>
<dbReference type="Proteomes" id="UP000005666">
    <property type="component" value="Chromosome 4"/>
</dbReference>
<evidence type="ECO:0000256" key="6">
    <source>
        <dbReference type="SAM" id="MobiDB-lite"/>
    </source>
</evidence>
<dbReference type="KEGG" id="tpf:TPHA_0D01810"/>
<protein>
    <recommendedName>
        <fullName evidence="2">Ribosome-recycling factor, mitochondrial</fullName>
    </recommendedName>
    <alternativeName>
        <fullName evidence="5">Ribosome-releasing factor, mitochondrial</fullName>
    </alternativeName>
</protein>
<dbReference type="GeneID" id="11534274"/>
<feature type="region of interest" description="Disordered" evidence="6">
    <location>
        <begin position="29"/>
        <end position="51"/>
    </location>
</feature>
<evidence type="ECO:0000256" key="4">
    <source>
        <dbReference type="ARBA" id="ARBA00024909"/>
    </source>
</evidence>
<evidence type="ECO:0000256" key="5">
    <source>
        <dbReference type="ARBA" id="ARBA00033107"/>
    </source>
</evidence>
<dbReference type="SUPFAM" id="SSF55194">
    <property type="entry name" value="Ribosome recycling factor, RRF"/>
    <property type="match status" value="1"/>
</dbReference>
<dbReference type="STRING" id="1071381.G8BSJ9"/>
<comment type="function">
    <text evidence="4">Necessary for protein synthesis in mitochondria. Functions as a ribosome recycling factor in mitochondria.</text>
</comment>
<keyword evidence="9" id="KW-1185">Reference proteome</keyword>
<dbReference type="Gene3D" id="1.10.132.20">
    <property type="entry name" value="Ribosome-recycling factor"/>
    <property type="match status" value="1"/>
</dbReference>
<name>G8BSJ9_TETPH</name>
<dbReference type="InterPro" id="IPR002661">
    <property type="entry name" value="Ribosome_recyc_fac"/>
</dbReference>
<dbReference type="AlphaFoldDB" id="G8BSJ9"/>
<evidence type="ECO:0000256" key="1">
    <source>
        <dbReference type="ARBA" id="ARBA00005912"/>
    </source>
</evidence>
<dbReference type="EMBL" id="HE612859">
    <property type="protein sequence ID" value="CCE62820.1"/>
    <property type="molecule type" value="Genomic_DNA"/>
</dbReference>
<dbReference type="HOGENOM" id="CLU_085410_0_0_1"/>
<evidence type="ECO:0000313" key="8">
    <source>
        <dbReference type="EMBL" id="CCE62820.1"/>
    </source>
</evidence>